<organism evidence="1">
    <name type="scientific">metagenome</name>
    <dbReference type="NCBI Taxonomy" id="256318"/>
    <lineage>
        <taxon>unclassified sequences</taxon>
        <taxon>metagenomes</taxon>
    </lineage>
</organism>
<evidence type="ECO:0008006" key="2">
    <source>
        <dbReference type="Google" id="ProtNLM"/>
    </source>
</evidence>
<protein>
    <recommendedName>
        <fullName evidence="2">DUF2889 domain-containing protein</fullName>
    </recommendedName>
</protein>
<dbReference type="Pfam" id="PF11136">
    <property type="entry name" value="DUF2889"/>
    <property type="match status" value="1"/>
</dbReference>
<dbReference type="InterPro" id="IPR021312">
    <property type="entry name" value="DUF2889"/>
</dbReference>
<accession>A0A380T8V2</accession>
<sequence length="184" mass="20010">MTLSKASPRQLIHTRSIACHGYQRQDGLWDIEATLTDTKSYSFANRDRDGIAAGEPIQLMRIRLTLDDDLVVLAAEAATDASPFTICGDIAPKFSALLGLQIGPGWRRAMNARFKGVAGCTHLTELLLGPVATTALQTIAGARAKRMQDRHDGRPPAVIDTCHALSGDGPIVKREWPAFYRGDK</sequence>
<name>A0A380T8V2_9ZZZZ</name>
<evidence type="ECO:0000313" key="1">
    <source>
        <dbReference type="EMBL" id="SUS04419.1"/>
    </source>
</evidence>
<reference evidence="1" key="1">
    <citation type="submission" date="2018-07" db="EMBL/GenBank/DDBJ databases">
        <authorList>
            <person name="Quirk P.G."/>
            <person name="Krulwich T.A."/>
        </authorList>
    </citation>
    <scope>NUCLEOTIDE SEQUENCE</scope>
</reference>
<dbReference type="AlphaFoldDB" id="A0A380T8V2"/>
<proteinExistence type="predicted"/>
<gene>
    <name evidence="1" type="ORF">DF3PB_1310007</name>
</gene>
<dbReference type="EMBL" id="UIDG01000037">
    <property type="protein sequence ID" value="SUS04419.1"/>
    <property type="molecule type" value="Genomic_DNA"/>
</dbReference>